<dbReference type="InterPro" id="IPR003737">
    <property type="entry name" value="GlcNAc_PI_deacetylase-related"/>
</dbReference>
<accession>A0A0T7H2G3</accession>
<dbReference type="EMBL" id="CCRK01000017">
    <property type="protein sequence ID" value="CDZ53696.1"/>
    <property type="molecule type" value="Genomic_DNA"/>
</dbReference>
<dbReference type="SUPFAM" id="SSF102588">
    <property type="entry name" value="LmbE-like"/>
    <property type="match status" value="1"/>
</dbReference>
<dbReference type="SUPFAM" id="SSF52317">
    <property type="entry name" value="Class I glutamine amidotransferase-like"/>
    <property type="match status" value="1"/>
</dbReference>
<proteinExistence type="predicted"/>
<evidence type="ECO:0000313" key="2">
    <source>
        <dbReference type="Proteomes" id="UP000039660"/>
    </source>
</evidence>
<dbReference type="Proteomes" id="UP000039660">
    <property type="component" value="Unassembled WGS sequence"/>
</dbReference>
<reference evidence="1 2" key="1">
    <citation type="submission" date="2014-08" db="EMBL/GenBank/DDBJ databases">
        <authorList>
            <person name="Chen Y.-H."/>
        </authorList>
    </citation>
    <scope>NUCLEOTIDE SEQUENCE [LARGE SCALE GENOMIC DNA]</scope>
</reference>
<dbReference type="AlphaFoldDB" id="A0A0T7H2G3"/>
<dbReference type="Pfam" id="PF02585">
    <property type="entry name" value="PIG-L"/>
    <property type="match status" value="1"/>
</dbReference>
<dbReference type="InterPro" id="IPR029062">
    <property type="entry name" value="Class_I_gatase-like"/>
</dbReference>
<name>A0A0T7H2G3_NEOGA</name>
<organism evidence="1 2">
    <name type="scientific">Neorhizobium galegae bv. officinalis</name>
    <dbReference type="NCBI Taxonomy" id="323656"/>
    <lineage>
        <taxon>Bacteria</taxon>
        <taxon>Pseudomonadati</taxon>
        <taxon>Pseudomonadota</taxon>
        <taxon>Alphaproteobacteria</taxon>
        <taxon>Hyphomicrobiales</taxon>
        <taxon>Rhizobiaceae</taxon>
        <taxon>Rhizobium/Agrobacterium group</taxon>
        <taxon>Neorhizobium</taxon>
    </lineage>
</organism>
<dbReference type="Gene3D" id="3.40.50.10320">
    <property type="entry name" value="LmbE-like"/>
    <property type="match status" value="1"/>
</dbReference>
<dbReference type="RefSeq" id="WP_046637868.1">
    <property type="nucleotide sequence ID" value="NZ_CCRK01000017.1"/>
</dbReference>
<sequence>MLTARERIERQMADPSLVRLHRKLSRLKSTVTMMNTGAHPDDEQNGMLAWFRLGLGMRVIIACSTRGEGGQNALGPERLGPLGLIRSRELEEAARAIDSDVSWLGHGPADPVHDFGFSKDGDATFTRWGEAPTVERLVRAYRMERPDIVIPTFLDVPGQHGHHRAMTRAAETAITLAADPNAYPEHLTEGLKPWKVAKYYLPAWSGGGDTYDDEVPPPATTVTIVAEGRDPATGADYDRIGEWSRYYHASQGMGHWPKRPEKGWQLHLKLSATGSHAERSVLENLPASLALLADMPDLTANIAESLRSADAAISAAVAAFPDRDAIIEALTEVAGWLDTVATTATPRFQELHGHRIARKQREVDAAIIEAAAIFERAYADPSVISPGGSATLTVELGEGASDHWVGIRSVLPAGVSSSVQSLAGDRVLSLTAAADAPLSNLYLPAWSALGGNGHAHMEVSAEIGGRIATAAFDLEEPFAVTPAQSLTLLPDALLVPLGTKQTEWPIKANVAGANAPVSFKTPPGWVMKKTDGGWIASPTDAAKPGLVEIEPQIDGHPAFQVTPIAYRHIGRTSFRAPATLKILSVDLKLPEGARIGYVGAGADRVGLWLARMGLDVTELDAQALSGDLSRFTTIVVGIFAFGIRKDLAAATGRLHRFVEEGGHLVTLYHRPSDGWDPNETPVRRIEIGSPSLRWRVTDPRAEVTVLAPDHLLLKGPNAISPEDWQGWDKERGLYFVSRWDDAYDPLLAMHDANEQPLQGALISAAIGRGRHTHTSLVLHHQLDKLVPGAFRLMANLVQPA</sequence>
<gene>
    <name evidence="1" type="ORF">NGAL_HAMBI1189_51180</name>
</gene>
<protein>
    <submittedName>
        <fullName evidence="1">LmbE family protein</fullName>
    </submittedName>
</protein>
<dbReference type="InterPro" id="IPR024078">
    <property type="entry name" value="LmbE-like_dom_sf"/>
</dbReference>
<evidence type="ECO:0000313" key="1">
    <source>
        <dbReference type="EMBL" id="CDZ53696.1"/>
    </source>
</evidence>